<dbReference type="RefSeq" id="WP_377140131.1">
    <property type="nucleotide sequence ID" value="NZ_JBHTIA010000003.1"/>
</dbReference>
<gene>
    <name evidence="1" type="ORF">ACFQZI_06715</name>
</gene>
<dbReference type="EMBL" id="JBHTIA010000003">
    <property type="protein sequence ID" value="MFD0764538.1"/>
    <property type="molecule type" value="Genomic_DNA"/>
</dbReference>
<sequence length="141" mass="16778">MKKELLESLNAKFRAITFTADVSDEMLFTAEYFSYDIICKMYISERFTLHDELRRGSFYTTIQRHHFSGQTAPIFQTRQIIGLQDLYKYIDSFLKMIPFKIVKYGKNKYQLLDPEGMDHCGEYITLKDAKSTSFDNYILWF</sequence>
<accession>A0ABW2ZEH2</accession>
<name>A0ABW2ZEH2_9SPHI</name>
<reference evidence="2" key="1">
    <citation type="journal article" date="2019" name="Int. J. Syst. Evol. Microbiol.">
        <title>The Global Catalogue of Microorganisms (GCM) 10K type strain sequencing project: providing services to taxonomists for standard genome sequencing and annotation.</title>
        <authorList>
            <consortium name="The Broad Institute Genomics Platform"/>
            <consortium name="The Broad Institute Genome Sequencing Center for Infectious Disease"/>
            <person name="Wu L."/>
            <person name="Ma J."/>
        </authorList>
    </citation>
    <scope>NUCLEOTIDE SEQUENCE [LARGE SCALE GENOMIC DNA]</scope>
    <source>
        <strain evidence="2">CCUG 60742</strain>
    </source>
</reference>
<dbReference type="Proteomes" id="UP001597073">
    <property type="component" value="Unassembled WGS sequence"/>
</dbReference>
<protein>
    <submittedName>
        <fullName evidence="1">Uncharacterized protein</fullName>
    </submittedName>
</protein>
<evidence type="ECO:0000313" key="1">
    <source>
        <dbReference type="EMBL" id="MFD0764538.1"/>
    </source>
</evidence>
<organism evidence="1 2">
    <name type="scientific">Mucilaginibacter lutimaris</name>
    <dbReference type="NCBI Taxonomy" id="931629"/>
    <lineage>
        <taxon>Bacteria</taxon>
        <taxon>Pseudomonadati</taxon>
        <taxon>Bacteroidota</taxon>
        <taxon>Sphingobacteriia</taxon>
        <taxon>Sphingobacteriales</taxon>
        <taxon>Sphingobacteriaceae</taxon>
        <taxon>Mucilaginibacter</taxon>
    </lineage>
</organism>
<evidence type="ECO:0000313" key="2">
    <source>
        <dbReference type="Proteomes" id="UP001597073"/>
    </source>
</evidence>
<proteinExistence type="predicted"/>
<comment type="caution">
    <text evidence="1">The sequence shown here is derived from an EMBL/GenBank/DDBJ whole genome shotgun (WGS) entry which is preliminary data.</text>
</comment>
<keyword evidence="2" id="KW-1185">Reference proteome</keyword>